<reference evidence="1 2" key="1">
    <citation type="submission" date="2019-05" db="EMBL/GenBank/DDBJ databases">
        <title>Another draft genome of Portunus trituberculatus and its Hox gene families provides insights of decapod evolution.</title>
        <authorList>
            <person name="Jeong J.-H."/>
            <person name="Song I."/>
            <person name="Kim S."/>
            <person name="Choi T."/>
            <person name="Kim D."/>
            <person name="Ryu S."/>
            <person name="Kim W."/>
        </authorList>
    </citation>
    <scope>NUCLEOTIDE SEQUENCE [LARGE SCALE GENOMIC DNA]</scope>
    <source>
        <tissue evidence="1">Muscle</tissue>
    </source>
</reference>
<organism evidence="1 2">
    <name type="scientific">Portunus trituberculatus</name>
    <name type="common">Swimming crab</name>
    <name type="synonym">Neptunus trituberculatus</name>
    <dbReference type="NCBI Taxonomy" id="210409"/>
    <lineage>
        <taxon>Eukaryota</taxon>
        <taxon>Metazoa</taxon>
        <taxon>Ecdysozoa</taxon>
        <taxon>Arthropoda</taxon>
        <taxon>Crustacea</taxon>
        <taxon>Multicrustacea</taxon>
        <taxon>Malacostraca</taxon>
        <taxon>Eumalacostraca</taxon>
        <taxon>Eucarida</taxon>
        <taxon>Decapoda</taxon>
        <taxon>Pleocyemata</taxon>
        <taxon>Brachyura</taxon>
        <taxon>Eubrachyura</taxon>
        <taxon>Portunoidea</taxon>
        <taxon>Portunidae</taxon>
        <taxon>Portuninae</taxon>
        <taxon>Portunus</taxon>
    </lineage>
</organism>
<sequence>MVTRDTFLTSPTRPLPLHVGLPAERGDGEAVVEGRRERRNRLIKIEDVIVRYEKRWEERERERKLETWKGQKTGWREE</sequence>
<dbReference type="AlphaFoldDB" id="A0A5B7JWJ4"/>
<name>A0A5B7JWJ4_PORTR</name>
<dbReference type="Proteomes" id="UP000324222">
    <property type="component" value="Unassembled WGS sequence"/>
</dbReference>
<protein>
    <submittedName>
        <fullName evidence="1">Uncharacterized protein</fullName>
    </submittedName>
</protein>
<keyword evidence="2" id="KW-1185">Reference proteome</keyword>
<proteinExistence type="predicted"/>
<dbReference type="EMBL" id="VSRR010115002">
    <property type="protein sequence ID" value="MPC98646.1"/>
    <property type="molecule type" value="Genomic_DNA"/>
</dbReference>
<evidence type="ECO:0000313" key="1">
    <source>
        <dbReference type="EMBL" id="MPC98646.1"/>
    </source>
</evidence>
<gene>
    <name evidence="1" type="ORF">E2C01_094024</name>
</gene>
<evidence type="ECO:0000313" key="2">
    <source>
        <dbReference type="Proteomes" id="UP000324222"/>
    </source>
</evidence>
<comment type="caution">
    <text evidence="1">The sequence shown here is derived from an EMBL/GenBank/DDBJ whole genome shotgun (WGS) entry which is preliminary data.</text>
</comment>
<accession>A0A5B7JWJ4</accession>